<keyword evidence="9" id="KW-1185">Reference proteome</keyword>
<comment type="cofactor">
    <cofactor evidence="1">
        <name>FAD</name>
        <dbReference type="ChEBI" id="CHEBI:57692"/>
    </cofactor>
</comment>
<evidence type="ECO:0000256" key="5">
    <source>
        <dbReference type="ARBA" id="ARBA00022827"/>
    </source>
</evidence>
<dbReference type="EMBL" id="VIGI01000003">
    <property type="protein sequence ID" value="KAB8302468.1"/>
    <property type="molecule type" value="Genomic_DNA"/>
</dbReference>
<evidence type="ECO:0000256" key="3">
    <source>
        <dbReference type="ARBA" id="ARBA00007992"/>
    </source>
</evidence>
<accession>A0A5N6KFM7</accession>
<reference evidence="8 9" key="1">
    <citation type="submission" date="2019-06" db="EMBL/GenBank/DDBJ databases">
        <title>Genome Sequence of the Brown Rot Fungal Pathogen Monilinia laxa.</title>
        <authorList>
            <person name="De Miccolis Angelini R.M."/>
            <person name="Landi L."/>
            <person name="Abate D."/>
            <person name="Pollastro S."/>
            <person name="Romanazzi G."/>
            <person name="Faretra F."/>
        </authorList>
    </citation>
    <scope>NUCLEOTIDE SEQUENCE [LARGE SCALE GENOMIC DNA]</scope>
    <source>
        <strain evidence="8 9">Mlax316</strain>
    </source>
</reference>
<dbReference type="GO" id="GO:0004497">
    <property type="term" value="F:monooxygenase activity"/>
    <property type="evidence" value="ECO:0007669"/>
    <property type="project" value="UniProtKB-KW"/>
</dbReference>
<keyword evidence="5" id="KW-0274">FAD</keyword>
<protein>
    <recommendedName>
        <fullName evidence="10">FAD-binding domain-containing protein</fullName>
    </recommendedName>
</protein>
<keyword evidence="7" id="KW-0503">Monooxygenase</keyword>
<gene>
    <name evidence="8" type="ORF">EYC80_005874</name>
</gene>
<comment type="caution">
    <text evidence="8">The sequence shown here is derived from an EMBL/GenBank/DDBJ whole genome shotgun (WGS) entry which is preliminary data.</text>
</comment>
<comment type="similarity">
    <text evidence="3">Belongs to the paxM FAD-dependent monooxygenase family.</text>
</comment>
<organism evidence="8 9">
    <name type="scientific">Monilinia laxa</name>
    <name type="common">Brown rot fungus</name>
    <name type="synonym">Sclerotinia laxa</name>
    <dbReference type="NCBI Taxonomy" id="61186"/>
    <lineage>
        <taxon>Eukaryota</taxon>
        <taxon>Fungi</taxon>
        <taxon>Dikarya</taxon>
        <taxon>Ascomycota</taxon>
        <taxon>Pezizomycotina</taxon>
        <taxon>Leotiomycetes</taxon>
        <taxon>Helotiales</taxon>
        <taxon>Sclerotiniaceae</taxon>
        <taxon>Monilinia</taxon>
    </lineage>
</organism>
<dbReference type="Gene3D" id="3.30.9.30">
    <property type="match status" value="1"/>
</dbReference>
<comment type="pathway">
    <text evidence="2">Secondary metabolite biosynthesis.</text>
</comment>
<evidence type="ECO:0008006" key="10">
    <source>
        <dbReference type="Google" id="ProtNLM"/>
    </source>
</evidence>
<evidence type="ECO:0000256" key="2">
    <source>
        <dbReference type="ARBA" id="ARBA00005179"/>
    </source>
</evidence>
<name>A0A5N6KFM7_MONLA</name>
<dbReference type="InterPro" id="IPR036188">
    <property type="entry name" value="FAD/NAD-bd_sf"/>
</dbReference>
<sequence length="304" mass="35030">MVPNTKPFPPDGPSDYVARVHRGRLEKLLMREFEEEIEWGCEIKAGLMGSPPLVFPSHVKGIYSQGDLTFDCMGVHSPIKCAGGLHEIEPFVVFRGSTCFARPLWNRKFRDWFRGHAAQIKHRFGGTVLELSVNNINSKNDAVSLTYIYSRHHNGPLDELWVPKRSNDEASSPFLIGKFLDEIKTFRLKHKLPEPYDEVFDPEKMKKDNIMQWLMRTNLAEQSKLIHIWNGEKIYKLGDAAHYMPIVESTGAELAIRDGIEAANQVEENGGAMLHRWLITRWPMKRAHVEAGRRNLYRRHSKED</sequence>
<evidence type="ECO:0000313" key="8">
    <source>
        <dbReference type="EMBL" id="KAB8302468.1"/>
    </source>
</evidence>
<dbReference type="SUPFAM" id="SSF51905">
    <property type="entry name" value="FAD/NAD(P)-binding domain"/>
    <property type="match status" value="1"/>
</dbReference>
<dbReference type="PANTHER" id="PTHR47178">
    <property type="entry name" value="MONOOXYGENASE, FAD-BINDING"/>
    <property type="match status" value="1"/>
</dbReference>
<proteinExistence type="inferred from homology"/>
<dbReference type="OrthoDB" id="47494at2759"/>
<keyword evidence="4" id="KW-0285">Flavoprotein</keyword>
<evidence type="ECO:0000256" key="1">
    <source>
        <dbReference type="ARBA" id="ARBA00001974"/>
    </source>
</evidence>
<keyword evidence="6" id="KW-0560">Oxidoreductase</keyword>
<evidence type="ECO:0000313" key="9">
    <source>
        <dbReference type="Proteomes" id="UP000326757"/>
    </source>
</evidence>
<dbReference type="Proteomes" id="UP000326757">
    <property type="component" value="Unassembled WGS sequence"/>
</dbReference>
<evidence type="ECO:0000256" key="6">
    <source>
        <dbReference type="ARBA" id="ARBA00023002"/>
    </source>
</evidence>
<evidence type="ECO:0000256" key="7">
    <source>
        <dbReference type="ARBA" id="ARBA00023033"/>
    </source>
</evidence>
<dbReference type="Gene3D" id="3.50.50.60">
    <property type="entry name" value="FAD/NAD(P)-binding domain"/>
    <property type="match status" value="1"/>
</dbReference>
<evidence type="ECO:0000256" key="4">
    <source>
        <dbReference type="ARBA" id="ARBA00022630"/>
    </source>
</evidence>
<dbReference type="PANTHER" id="PTHR47178:SF4">
    <property type="entry name" value="FAD-DEPENDENT MONOOXYGENASE APTC"/>
    <property type="match status" value="1"/>
</dbReference>
<dbReference type="AlphaFoldDB" id="A0A5N6KFM7"/>